<accession>A0ABU4FK58</accession>
<name>A0ABU4FK58_9ACTN</name>
<sequence>MPVSPTGWTAIFKPYREEPIVGWDDLGSPLIIDPTTGKRIGVHDLADHEFCNAERADPAFVGVIPADGWKLRWPDGSDDTIFAFAVQANGVMRPIVDSFLGYGSPFYPEEGARPPLFIRNVQP</sequence>
<dbReference type="RefSeq" id="WP_317774414.1">
    <property type="nucleotide sequence ID" value="NZ_JAWMAJ010000153.1"/>
</dbReference>
<gene>
    <name evidence="1" type="ORF">R5A26_34260</name>
</gene>
<organism evidence="1 2">
    <name type="scientific">Streptomyces prunicolor</name>
    <dbReference type="NCBI Taxonomy" id="67348"/>
    <lineage>
        <taxon>Bacteria</taxon>
        <taxon>Bacillati</taxon>
        <taxon>Actinomycetota</taxon>
        <taxon>Actinomycetes</taxon>
        <taxon>Kitasatosporales</taxon>
        <taxon>Streptomycetaceae</taxon>
        <taxon>Streptomyces</taxon>
    </lineage>
</organism>
<evidence type="ECO:0000313" key="1">
    <source>
        <dbReference type="EMBL" id="MDV7221013.1"/>
    </source>
</evidence>
<comment type="caution">
    <text evidence="1">The sequence shown here is derived from an EMBL/GenBank/DDBJ whole genome shotgun (WGS) entry which is preliminary data.</text>
</comment>
<dbReference type="EMBL" id="JAWMAJ010000153">
    <property type="protein sequence ID" value="MDV7221013.1"/>
    <property type="molecule type" value="Genomic_DNA"/>
</dbReference>
<proteinExistence type="predicted"/>
<dbReference type="Proteomes" id="UP001187346">
    <property type="component" value="Unassembled WGS sequence"/>
</dbReference>
<reference evidence="1 2" key="1">
    <citation type="submission" date="2023-10" db="EMBL/GenBank/DDBJ databases">
        <title>Characterization of rhizosphere-enriched actinobacteria from wheat plants lab-grown on chernevaya soil.</title>
        <authorList>
            <person name="Tikhonova E.N."/>
            <person name="Konopkin A."/>
            <person name="Kravchenko I.K."/>
        </authorList>
    </citation>
    <scope>NUCLEOTIDE SEQUENCE [LARGE SCALE GENOMIC DNA]</scope>
    <source>
        <strain evidence="1 2">RR29</strain>
    </source>
</reference>
<evidence type="ECO:0000313" key="2">
    <source>
        <dbReference type="Proteomes" id="UP001187346"/>
    </source>
</evidence>
<keyword evidence="2" id="KW-1185">Reference proteome</keyword>
<protein>
    <submittedName>
        <fullName evidence="1">Uncharacterized protein</fullName>
    </submittedName>
</protein>